<keyword evidence="3 7" id="KW-0812">Transmembrane</keyword>
<gene>
    <name evidence="9" type="ORF">FHS27_002277</name>
</gene>
<evidence type="ECO:0000256" key="2">
    <source>
        <dbReference type="ARBA" id="ARBA00022475"/>
    </source>
</evidence>
<feature type="transmembrane region" description="Helical" evidence="7">
    <location>
        <begin position="765"/>
        <end position="789"/>
    </location>
</feature>
<evidence type="ECO:0000313" key="9">
    <source>
        <dbReference type="EMBL" id="MBB3206468.1"/>
    </source>
</evidence>
<reference evidence="9 10" key="1">
    <citation type="submission" date="2020-08" db="EMBL/GenBank/DDBJ databases">
        <title>Genomic Encyclopedia of Type Strains, Phase III (KMG-III): the genomes of soil and plant-associated and newly described type strains.</title>
        <authorList>
            <person name="Whitman W."/>
        </authorList>
    </citation>
    <scope>NUCLEOTIDE SEQUENCE [LARGE SCALE GENOMIC DNA]</scope>
    <source>
        <strain evidence="9 10">CECT 8075</strain>
    </source>
</reference>
<comment type="caution">
    <text evidence="9">The sequence shown here is derived from an EMBL/GenBank/DDBJ whole genome shotgun (WGS) entry which is preliminary data.</text>
</comment>
<keyword evidence="2" id="KW-1003">Cell membrane</keyword>
<evidence type="ECO:0000313" key="10">
    <source>
        <dbReference type="Proteomes" id="UP000536179"/>
    </source>
</evidence>
<organism evidence="9 10">
    <name type="scientific">Aporhodopirellula rubra</name>
    <dbReference type="NCBI Taxonomy" id="980271"/>
    <lineage>
        <taxon>Bacteria</taxon>
        <taxon>Pseudomonadati</taxon>
        <taxon>Planctomycetota</taxon>
        <taxon>Planctomycetia</taxon>
        <taxon>Pirellulales</taxon>
        <taxon>Pirellulaceae</taxon>
        <taxon>Aporhodopirellula</taxon>
    </lineage>
</organism>
<comment type="subcellular location">
    <subcellularLocation>
        <location evidence="1">Cell membrane</location>
        <topology evidence="1">Multi-pass membrane protein</topology>
    </subcellularLocation>
</comment>
<dbReference type="GO" id="GO:0005886">
    <property type="term" value="C:plasma membrane"/>
    <property type="evidence" value="ECO:0007669"/>
    <property type="project" value="UniProtKB-SubCell"/>
</dbReference>
<sequence length="831" mass="89348">MRKHRKKETATKINTPSPPSKTSLSPLAQTVDRFAERLMRTRVLWMLIGCLSFLPLAYYQSGLTMNRSLAAMFSDDDETLLDYQHLQSTFGGNLVVMLVYDDDQLMTADGLHRNRGWTEKVESIDGVEGVLSVAKLVDAFKYLRPDFSFSLSAASSENPIALFRQDDEIAEQFRGLFSGYTHSIDEKTAAIVVMLKPVDENGSSHISETVSRLRLLASEFPASSHAMLVGEPVLLEDAFDLILADGQRLAVGTISLLCLVILITLRDLRVVVLSAACIVWSTVATRSIMVACGVELSLVSAILLALVAVVVVAAIMHIAVRCHQAGVTLVGTIASLAIPIACTCLTDTAGFASLMVSEVRPVIEFGFMTATAACCVLVSLTLFSPMVMSLPERFLRFAPASRSQHNLPSRVLRRTAAFSVQHHVVLGFASILGLVATCGYVMRLETNSSFLDNFRSDSPIVESYSRVEERLGGAGVWDVILPAPTTITPEYFIRVRELETQLREIEIKVTNATDPSGDPLPAKTVRLSKVLSLADADEVARQVTVLSFVTPDVRLAGMRAAIPTFAEALLTFPNIPENGPPSSSTSGRTSLDETATTTRSLRIMLRSDESLSGRAKAALMSRVRRVVQLWSAGVIENHPTQQTHPSEKIVTGYSVLMSRLVASLIRDQWKALAVALVVVGLLIWIASGQWTLMIAALIVNTLPILVVLSLMGLFGGQLDLGSATIGAVSIGLSIDGSIHFLSGYQRRLIGASSSSEAAINSAADLGAPILLASAALVIGFAVLVTSPFIPTATFGLLVAATLALSAVANLTLLPALVVWMDRSKPGNTETT</sequence>
<dbReference type="PANTHER" id="PTHR33406">
    <property type="entry name" value="MEMBRANE PROTEIN MJ1562-RELATED"/>
    <property type="match status" value="1"/>
</dbReference>
<name>A0A7W5H5P8_9BACT</name>
<dbReference type="PANTHER" id="PTHR33406:SF13">
    <property type="entry name" value="MEMBRANE PROTEIN YDFJ"/>
    <property type="match status" value="1"/>
</dbReference>
<dbReference type="Proteomes" id="UP000536179">
    <property type="component" value="Unassembled WGS sequence"/>
</dbReference>
<feature type="region of interest" description="Disordered" evidence="6">
    <location>
        <begin position="1"/>
        <end position="25"/>
    </location>
</feature>
<feature type="transmembrane region" description="Helical" evidence="7">
    <location>
        <begin position="43"/>
        <end position="59"/>
    </location>
</feature>
<proteinExistence type="predicted"/>
<feature type="domain" description="SSD" evidence="8">
    <location>
        <begin position="688"/>
        <end position="819"/>
    </location>
</feature>
<keyword evidence="4 7" id="KW-1133">Transmembrane helix</keyword>
<feature type="transmembrane region" description="Helical" evidence="7">
    <location>
        <begin position="327"/>
        <end position="353"/>
    </location>
</feature>
<protein>
    <recommendedName>
        <fullName evidence="8">SSD domain-containing protein</fullName>
    </recommendedName>
</protein>
<evidence type="ECO:0000256" key="4">
    <source>
        <dbReference type="ARBA" id="ARBA00022989"/>
    </source>
</evidence>
<dbReference type="AlphaFoldDB" id="A0A7W5H5P8"/>
<accession>A0A7W5H5P8</accession>
<dbReference type="InterPro" id="IPR000731">
    <property type="entry name" value="SSD"/>
</dbReference>
<dbReference type="InterPro" id="IPR050545">
    <property type="entry name" value="Mycobact_MmpL"/>
</dbReference>
<feature type="transmembrane region" description="Helical" evidence="7">
    <location>
        <begin position="669"/>
        <end position="687"/>
    </location>
</feature>
<dbReference type="Pfam" id="PF03176">
    <property type="entry name" value="MMPL"/>
    <property type="match status" value="1"/>
</dbReference>
<feature type="transmembrane region" description="Helical" evidence="7">
    <location>
        <begin position="249"/>
        <end position="265"/>
    </location>
</feature>
<feature type="transmembrane region" description="Helical" evidence="7">
    <location>
        <begin position="296"/>
        <end position="320"/>
    </location>
</feature>
<feature type="region of interest" description="Disordered" evidence="6">
    <location>
        <begin position="576"/>
        <end position="596"/>
    </location>
</feature>
<dbReference type="SUPFAM" id="SSF82866">
    <property type="entry name" value="Multidrug efflux transporter AcrB transmembrane domain"/>
    <property type="match status" value="2"/>
</dbReference>
<feature type="compositionally biased region" description="Low complexity" evidence="6">
    <location>
        <begin position="580"/>
        <end position="589"/>
    </location>
</feature>
<evidence type="ECO:0000256" key="3">
    <source>
        <dbReference type="ARBA" id="ARBA00022692"/>
    </source>
</evidence>
<keyword evidence="5 7" id="KW-0472">Membrane</keyword>
<feature type="transmembrane region" description="Helical" evidence="7">
    <location>
        <begin position="270"/>
        <end position="290"/>
    </location>
</feature>
<keyword evidence="10" id="KW-1185">Reference proteome</keyword>
<dbReference type="Gene3D" id="1.20.1640.10">
    <property type="entry name" value="Multidrug efflux transporter AcrB transmembrane domain"/>
    <property type="match status" value="2"/>
</dbReference>
<feature type="transmembrane region" description="Helical" evidence="7">
    <location>
        <begin position="795"/>
        <end position="819"/>
    </location>
</feature>
<feature type="transmembrane region" description="Helical" evidence="7">
    <location>
        <begin position="365"/>
        <end position="387"/>
    </location>
</feature>
<dbReference type="PROSITE" id="PS50156">
    <property type="entry name" value="SSD"/>
    <property type="match status" value="1"/>
</dbReference>
<dbReference type="EMBL" id="JACHXU010000006">
    <property type="protein sequence ID" value="MBB3206468.1"/>
    <property type="molecule type" value="Genomic_DNA"/>
</dbReference>
<evidence type="ECO:0000256" key="1">
    <source>
        <dbReference type="ARBA" id="ARBA00004651"/>
    </source>
</evidence>
<evidence type="ECO:0000256" key="6">
    <source>
        <dbReference type="SAM" id="MobiDB-lite"/>
    </source>
</evidence>
<evidence type="ECO:0000259" key="8">
    <source>
        <dbReference type="PROSITE" id="PS50156"/>
    </source>
</evidence>
<evidence type="ECO:0000256" key="5">
    <source>
        <dbReference type="ARBA" id="ARBA00023136"/>
    </source>
</evidence>
<feature type="transmembrane region" description="Helical" evidence="7">
    <location>
        <begin position="694"/>
        <end position="714"/>
    </location>
</feature>
<dbReference type="InterPro" id="IPR004869">
    <property type="entry name" value="MMPL_dom"/>
</dbReference>
<feature type="transmembrane region" description="Helical" evidence="7">
    <location>
        <begin position="720"/>
        <end position="744"/>
    </location>
</feature>
<evidence type="ECO:0000256" key="7">
    <source>
        <dbReference type="SAM" id="Phobius"/>
    </source>
</evidence>
<feature type="transmembrane region" description="Helical" evidence="7">
    <location>
        <begin position="423"/>
        <end position="442"/>
    </location>
</feature>